<comment type="caution">
    <text evidence="2">The sequence shown here is derived from an EMBL/GenBank/DDBJ whole genome shotgun (WGS) entry which is preliminary data.</text>
</comment>
<protein>
    <submittedName>
        <fullName evidence="2">Uncharacterized protein</fullName>
    </submittedName>
</protein>
<dbReference type="Proteomes" id="UP000769157">
    <property type="component" value="Unassembled WGS sequence"/>
</dbReference>
<name>A0A9P8T9A7_9ASCO</name>
<evidence type="ECO:0000256" key="1">
    <source>
        <dbReference type="SAM" id="Phobius"/>
    </source>
</evidence>
<keyword evidence="1" id="KW-0472">Membrane</keyword>
<accession>A0A9P8T9A7</accession>
<keyword evidence="1" id="KW-1133">Transmembrane helix</keyword>
<feature type="transmembrane region" description="Helical" evidence="1">
    <location>
        <begin position="20"/>
        <end position="38"/>
    </location>
</feature>
<dbReference type="AlphaFoldDB" id="A0A9P8T9A7"/>
<reference evidence="2" key="1">
    <citation type="journal article" date="2021" name="Open Biol.">
        <title>Shared evolutionary footprints suggest mitochondrial oxidative damage underlies multiple complex I losses in fungi.</title>
        <authorList>
            <person name="Schikora-Tamarit M.A."/>
            <person name="Marcet-Houben M."/>
            <person name="Nosek J."/>
            <person name="Gabaldon T."/>
        </authorList>
    </citation>
    <scope>NUCLEOTIDE SEQUENCE</scope>
    <source>
        <strain evidence="2">CBS6075</strain>
    </source>
</reference>
<proteinExistence type="predicted"/>
<reference evidence="2" key="2">
    <citation type="submission" date="2021-01" db="EMBL/GenBank/DDBJ databases">
        <authorList>
            <person name="Schikora-Tamarit M.A."/>
        </authorList>
    </citation>
    <scope>NUCLEOTIDE SEQUENCE</scope>
    <source>
        <strain evidence="2">CBS6075</strain>
    </source>
</reference>
<keyword evidence="3" id="KW-1185">Reference proteome</keyword>
<evidence type="ECO:0000313" key="3">
    <source>
        <dbReference type="Proteomes" id="UP000769157"/>
    </source>
</evidence>
<organism evidence="2 3">
    <name type="scientific">Ogataea philodendri</name>
    <dbReference type="NCBI Taxonomy" id="1378263"/>
    <lineage>
        <taxon>Eukaryota</taxon>
        <taxon>Fungi</taxon>
        <taxon>Dikarya</taxon>
        <taxon>Ascomycota</taxon>
        <taxon>Saccharomycotina</taxon>
        <taxon>Pichiomycetes</taxon>
        <taxon>Pichiales</taxon>
        <taxon>Pichiaceae</taxon>
        <taxon>Ogataea</taxon>
    </lineage>
</organism>
<dbReference type="GeneID" id="70232827"/>
<evidence type="ECO:0000313" key="2">
    <source>
        <dbReference type="EMBL" id="KAH3671148.1"/>
    </source>
</evidence>
<sequence>MNCSGMRVLGVAVNGIWDFHWPTLVIGFGIVCSFFNSAKMDVMNCALCLKLGTNAVNSSSSKESKTCSSTVVSSVIFFSTRLVSSFELTSEESYSG</sequence>
<keyword evidence="1" id="KW-0812">Transmembrane</keyword>
<dbReference type="EMBL" id="JAEUBE010000084">
    <property type="protein sequence ID" value="KAH3671148.1"/>
    <property type="molecule type" value="Genomic_DNA"/>
</dbReference>
<gene>
    <name evidence="2" type="ORF">OGAPHI_000859</name>
</gene>
<dbReference type="RefSeq" id="XP_046064516.1">
    <property type="nucleotide sequence ID" value="XM_046209000.1"/>
</dbReference>